<dbReference type="InterPro" id="IPR037401">
    <property type="entry name" value="SnoaL-like"/>
</dbReference>
<dbReference type="SUPFAM" id="SSF54427">
    <property type="entry name" value="NTF2-like"/>
    <property type="match status" value="1"/>
</dbReference>
<dbReference type="InterPro" id="IPR011944">
    <property type="entry name" value="Steroid_delta5-4_isomerase"/>
</dbReference>
<feature type="domain" description="SnoaL-like" evidence="1">
    <location>
        <begin position="6"/>
        <end position="127"/>
    </location>
</feature>
<organism evidence="2 3">
    <name type="scientific">Actinoallomurus iriomotensis</name>
    <dbReference type="NCBI Taxonomy" id="478107"/>
    <lineage>
        <taxon>Bacteria</taxon>
        <taxon>Bacillati</taxon>
        <taxon>Actinomycetota</taxon>
        <taxon>Actinomycetes</taxon>
        <taxon>Streptosporangiales</taxon>
        <taxon>Thermomonosporaceae</taxon>
        <taxon>Actinoallomurus</taxon>
    </lineage>
</organism>
<comment type="caution">
    <text evidence="2">The sequence shown here is derived from an EMBL/GenBank/DDBJ whole genome shotgun (WGS) entry which is preliminary data.</text>
</comment>
<reference evidence="2" key="1">
    <citation type="submission" date="2023-03" db="EMBL/GenBank/DDBJ databases">
        <title>Actinoallomurus iriomotensis NBRC 103681.</title>
        <authorList>
            <person name="Ichikawa N."/>
            <person name="Sato H."/>
            <person name="Tonouchi N."/>
        </authorList>
    </citation>
    <scope>NUCLEOTIDE SEQUENCE</scope>
    <source>
        <strain evidence="2">NBRC 103681</strain>
    </source>
</reference>
<evidence type="ECO:0000259" key="1">
    <source>
        <dbReference type="Pfam" id="PF13577"/>
    </source>
</evidence>
<sequence>MSDIQTIADRFEIQALPGEFADAGMTRDYDRFAALFTEDGVWRIPDAGVHLVGREQIRAGIERLQGAWDFFVQNVHPGTVRLDGDTAAGRAYISELGRLRSGDSHINYSLYHDRYRRTPGGWRFAERVYEVRYVDTSPLPGSAPHAAEASEA</sequence>
<protein>
    <recommendedName>
        <fullName evidence="1">SnoaL-like domain-containing protein</fullName>
    </recommendedName>
</protein>
<dbReference type="RefSeq" id="WP_285631245.1">
    <property type="nucleotide sequence ID" value="NZ_BSTJ01000012.1"/>
</dbReference>
<dbReference type="Gene3D" id="3.10.450.50">
    <property type="match status" value="1"/>
</dbReference>
<name>A0A9W6RTD1_9ACTN</name>
<dbReference type="InterPro" id="IPR032710">
    <property type="entry name" value="NTF2-like_dom_sf"/>
</dbReference>
<dbReference type="AlphaFoldDB" id="A0A9W6RTD1"/>
<dbReference type="Proteomes" id="UP001165135">
    <property type="component" value="Unassembled WGS sequence"/>
</dbReference>
<evidence type="ECO:0000313" key="2">
    <source>
        <dbReference type="EMBL" id="GLY79570.1"/>
    </source>
</evidence>
<accession>A0A9W6RTD1</accession>
<dbReference type="Pfam" id="PF13577">
    <property type="entry name" value="SnoaL_4"/>
    <property type="match status" value="1"/>
</dbReference>
<gene>
    <name evidence="2" type="ORF">Airi01_078370</name>
</gene>
<evidence type="ECO:0000313" key="3">
    <source>
        <dbReference type="Proteomes" id="UP001165135"/>
    </source>
</evidence>
<dbReference type="NCBIfam" id="TIGR02246">
    <property type="entry name" value="SgcJ/EcaC family oxidoreductase"/>
    <property type="match status" value="1"/>
</dbReference>
<dbReference type="EMBL" id="BSTJ01000012">
    <property type="protein sequence ID" value="GLY79570.1"/>
    <property type="molecule type" value="Genomic_DNA"/>
</dbReference>
<proteinExistence type="predicted"/>